<protein>
    <submittedName>
        <fullName evidence="1">Uncharacterized protein</fullName>
    </submittedName>
</protein>
<feature type="non-terminal residue" evidence="1">
    <location>
        <position position="77"/>
    </location>
</feature>
<evidence type="ECO:0000313" key="1">
    <source>
        <dbReference type="EMBL" id="SBR28324.1"/>
    </source>
</evidence>
<feature type="non-terminal residue" evidence="1">
    <location>
        <position position="1"/>
    </location>
</feature>
<reference evidence="1" key="1">
    <citation type="submission" date="2016-05" db="EMBL/GenBank/DDBJ databases">
        <authorList>
            <person name="Lavstsen T."/>
            <person name="Jespersen J.S."/>
        </authorList>
    </citation>
    <scope>NUCLEOTIDE SEQUENCE</scope>
    <source>
        <tissue evidence="1">Brain</tissue>
    </source>
</reference>
<sequence length="77" mass="8243">RMIFCEFLSVRPGCRGLGGSLFGVWCRGDCCGRAVGFSRRVGCGWLGRGSRLAAHLTAVPCDIGAPWCFLPFSETGT</sequence>
<accession>A0A1A8K9H5</accession>
<reference evidence="1" key="2">
    <citation type="submission" date="2016-06" db="EMBL/GenBank/DDBJ databases">
        <title>The genome of a short-lived fish provides insights into sex chromosome evolution and the genetic control of aging.</title>
        <authorList>
            <person name="Reichwald K."/>
            <person name="Felder M."/>
            <person name="Petzold A."/>
            <person name="Koch P."/>
            <person name="Groth M."/>
            <person name="Platzer M."/>
        </authorList>
    </citation>
    <scope>NUCLEOTIDE SEQUENCE</scope>
    <source>
        <tissue evidence="1">Brain</tissue>
    </source>
</reference>
<organism evidence="1">
    <name type="scientific">Nothobranchius kuhntae</name>
    <name type="common">Beira killifish</name>
    <dbReference type="NCBI Taxonomy" id="321403"/>
    <lineage>
        <taxon>Eukaryota</taxon>
        <taxon>Metazoa</taxon>
        <taxon>Chordata</taxon>
        <taxon>Craniata</taxon>
        <taxon>Vertebrata</taxon>
        <taxon>Euteleostomi</taxon>
        <taxon>Actinopterygii</taxon>
        <taxon>Neopterygii</taxon>
        <taxon>Teleostei</taxon>
        <taxon>Neoteleostei</taxon>
        <taxon>Acanthomorphata</taxon>
        <taxon>Ovalentaria</taxon>
        <taxon>Atherinomorphae</taxon>
        <taxon>Cyprinodontiformes</taxon>
        <taxon>Nothobranchiidae</taxon>
        <taxon>Nothobranchius</taxon>
    </lineage>
</organism>
<proteinExistence type="predicted"/>
<dbReference type="EMBL" id="HAEE01008274">
    <property type="protein sequence ID" value="SBR28324.1"/>
    <property type="molecule type" value="Transcribed_RNA"/>
</dbReference>
<name>A0A1A8K9H5_NOTKU</name>
<gene>
    <name evidence="1" type="primary">Nfu_g_1_004840</name>
</gene>
<dbReference type="AlphaFoldDB" id="A0A1A8K9H5"/>